<feature type="transmembrane region" description="Helical" evidence="8">
    <location>
        <begin position="338"/>
        <end position="357"/>
    </location>
</feature>
<organism evidence="10 11">
    <name type="scientific">Sporichthya brevicatena</name>
    <dbReference type="NCBI Taxonomy" id="171442"/>
    <lineage>
        <taxon>Bacteria</taxon>
        <taxon>Bacillati</taxon>
        <taxon>Actinomycetota</taxon>
        <taxon>Actinomycetes</taxon>
        <taxon>Sporichthyales</taxon>
        <taxon>Sporichthyaceae</taxon>
        <taxon>Sporichthya</taxon>
    </lineage>
</organism>
<feature type="transmembrane region" description="Helical" evidence="8">
    <location>
        <begin position="439"/>
        <end position="458"/>
    </location>
</feature>
<evidence type="ECO:0000256" key="7">
    <source>
        <dbReference type="SAM" id="MobiDB-lite"/>
    </source>
</evidence>
<feature type="transmembrane region" description="Helical" evidence="8">
    <location>
        <begin position="408"/>
        <end position="427"/>
    </location>
</feature>
<feature type="compositionally biased region" description="Pro residues" evidence="7">
    <location>
        <begin position="587"/>
        <end position="598"/>
    </location>
</feature>
<protein>
    <recommendedName>
        <fullName evidence="9">Major facilitator superfamily (MFS) profile domain-containing protein</fullName>
    </recommendedName>
</protein>
<dbReference type="Gene3D" id="1.20.1250.20">
    <property type="entry name" value="MFS general substrate transporter like domains"/>
    <property type="match status" value="1"/>
</dbReference>
<dbReference type="InterPro" id="IPR036259">
    <property type="entry name" value="MFS_trans_sf"/>
</dbReference>
<dbReference type="RefSeq" id="WP_344609158.1">
    <property type="nucleotide sequence ID" value="NZ_BAAAHE010000049.1"/>
</dbReference>
<feature type="transmembrane region" description="Helical" evidence="8">
    <location>
        <begin position="268"/>
        <end position="289"/>
    </location>
</feature>
<dbReference type="InterPro" id="IPR020846">
    <property type="entry name" value="MFS_dom"/>
</dbReference>
<dbReference type="SUPFAM" id="SSF49464">
    <property type="entry name" value="Carboxypeptidase regulatory domain-like"/>
    <property type="match status" value="1"/>
</dbReference>
<feature type="domain" description="Major facilitator superfamily (MFS) profile" evidence="9">
    <location>
        <begin position="15"/>
        <end position="463"/>
    </location>
</feature>
<dbReference type="InterPro" id="IPR008969">
    <property type="entry name" value="CarboxyPept-like_regulatory"/>
</dbReference>
<feature type="transmembrane region" description="Helical" evidence="8">
    <location>
        <begin position="231"/>
        <end position="248"/>
    </location>
</feature>
<feature type="transmembrane region" description="Helical" evidence="8">
    <location>
        <begin position="363"/>
        <end position="387"/>
    </location>
</feature>
<comment type="caution">
    <text evidence="10">The sequence shown here is derived from an EMBL/GenBank/DDBJ whole genome shotgun (WGS) entry which is preliminary data.</text>
</comment>
<evidence type="ECO:0000256" key="8">
    <source>
        <dbReference type="SAM" id="Phobius"/>
    </source>
</evidence>
<keyword evidence="3" id="KW-1003">Cell membrane</keyword>
<dbReference type="Gene3D" id="1.20.1720.10">
    <property type="entry name" value="Multidrug resistance protein D"/>
    <property type="match status" value="1"/>
</dbReference>
<evidence type="ECO:0000256" key="3">
    <source>
        <dbReference type="ARBA" id="ARBA00022475"/>
    </source>
</evidence>
<feature type="transmembrane region" description="Helical" evidence="8">
    <location>
        <begin position="12"/>
        <end position="30"/>
    </location>
</feature>
<dbReference type="Pfam" id="PF13620">
    <property type="entry name" value="CarboxypepD_reg"/>
    <property type="match status" value="1"/>
</dbReference>
<evidence type="ECO:0000256" key="1">
    <source>
        <dbReference type="ARBA" id="ARBA00004651"/>
    </source>
</evidence>
<name>A0ABP3SJ37_9ACTN</name>
<keyword evidence="5 8" id="KW-1133">Transmembrane helix</keyword>
<evidence type="ECO:0000256" key="5">
    <source>
        <dbReference type="ARBA" id="ARBA00022989"/>
    </source>
</evidence>
<dbReference type="PROSITE" id="PS50850">
    <property type="entry name" value="MFS"/>
    <property type="match status" value="1"/>
</dbReference>
<feature type="transmembrane region" description="Helical" evidence="8">
    <location>
        <begin position="104"/>
        <end position="123"/>
    </location>
</feature>
<dbReference type="CDD" id="cd17504">
    <property type="entry name" value="MFS_MMR_MDR_like"/>
    <property type="match status" value="1"/>
</dbReference>
<dbReference type="Pfam" id="PF07690">
    <property type="entry name" value="MFS_1"/>
    <property type="match status" value="1"/>
</dbReference>
<evidence type="ECO:0000256" key="2">
    <source>
        <dbReference type="ARBA" id="ARBA00022448"/>
    </source>
</evidence>
<feature type="transmembrane region" description="Helical" evidence="8">
    <location>
        <begin position="168"/>
        <end position="189"/>
    </location>
</feature>
<keyword evidence="4 8" id="KW-0812">Transmembrane</keyword>
<feature type="transmembrane region" description="Helical" evidence="8">
    <location>
        <begin position="135"/>
        <end position="156"/>
    </location>
</feature>
<feature type="transmembrane region" description="Helical" evidence="8">
    <location>
        <begin position="81"/>
        <end position="98"/>
    </location>
</feature>
<keyword evidence="2" id="KW-0813">Transport</keyword>
<proteinExistence type="predicted"/>
<feature type="transmembrane region" description="Helical" evidence="8">
    <location>
        <begin position="50"/>
        <end position="69"/>
    </location>
</feature>
<dbReference type="PANTHER" id="PTHR42718">
    <property type="entry name" value="MAJOR FACILITATOR SUPERFAMILY MULTIDRUG TRANSPORTER MFSC"/>
    <property type="match status" value="1"/>
</dbReference>
<comment type="subcellular location">
    <subcellularLocation>
        <location evidence="1">Cell membrane</location>
        <topology evidence="1">Multi-pass membrane protein</topology>
    </subcellularLocation>
</comment>
<dbReference type="InterPro" id="IPR011701">
    <property type="entry name" value="MFS"/>
</dbReference>
<dbReference type="PANTHER" id="PTHR42718:SF46">
    <property type="entry name" value="BLR6921 PROTEIN"/>
    <property type="match status" value="1"/>
</dbReference>
<dbReference type="SUPFAM" id="SSF103473">
    <property type="entry name" value="MFS general substrate transporter"/>
    <property type="match status" value="1"/>
</dbReference>
<dbReference type="Gene3D" id="2.60.40.1120">
    <property type="entry name" value="Carboxypeptidase-like, regulatory domain"/>
    <property type="match status" value="1"/>
</dbReference>
<reference evidence="11" key="1">
    <citation type="journal article" date="2019" name="Int. J. Syst. Evol. Microbiol.">
        <title>The Global Catalogue of Microorganisms (GCM) 10K type strain sequencing project: providing services to taxonomists for standard genome sequencing and annotation.</title>
        <authorList>
            <consortium name="The Broad Institute Genomics Platform"/>
            <consortium name="The Broad Institute Genome Sequencing Center for Infectious Disease"/>
            <person name="Wu L."/>
            <person name="Ma J."/>
        </authorList>
    </citation>
    <scope>NUCLEOTIDE SEQUENCE [LARGE SCALE GENOMIC DNA]</scope>
    <source>
        <strain evidence="11">JCM 10671</strain>
    </source>
</reference>
<keyword evidence="11" id="KW-1185">Reference proteome</keyword>
<keyword evidence="6 8" id="KW-0472">Membrane</keyword>
<evidence type="ECO:0000256" key="4">
    <source>
        <dbReference type="ARBA" id="ARBA00022692"/>
    </source>
</evidence>
<evidence type="ECO:0000313" key="10">
    <source>
        <dbReference type="EMBL" id="GAA0636200.1"/>
    </source>
</evidence>
<feature type="transmembrane region" description="Helical" evidence="8">
    <location>
        <begin position="201"/>
        <end position="219"/>
    </location>
</feature>
<sequence length="598" mass="62624">MTDTHAPVRQHYRLTLAILVFSSMAYGLQQTLVAPALPAIQEDLDVSTTAVTYVLTAFLLSASVSTPIIGRLGDMFGKKKMLVATLAMFGLGSLVSALSTSIEVLIAGRVIQGAAGAIFPLAFGIVRDEFPREKVAGGIGLVSAMIGIGGATGVVFSGVIVDNLGYEWVFWIGLAFTSFTVVLTALYIPESPVTAPAKIDWGGAALLSGGMVALLIGVSEGNSWGWLDSRVIGLFTAAALLLVFWVAYEQRHPEPLVDMRMMSRRPVFTTNLAAVLIGFGMYSSFILFPKFVQTPSESGYGFGSSVTEAGMFLLPNACAMLIAGPLTGRLTARHGSRFALLLGTVLVLVSFIFLAVWHSDPWMIYAVSFVSGLGTGFAFSAMPNLIIEAVEPTQTGVATGMNAIMRTVGGAIGGQVAAAVLTGYVVANTGFPREAGYTLTFVLLAAALGLALLCVLAIPRPGREPAEVPVVVPPIVEPALAEAVENTVLSPVGLTGSVRRGGLPVPGAVLTLLGPDGREVTRSRADADGRFALSPAPGRYYVVVADTGRTPTALIVDLTDDPVAVDVEMPGVVDPLSRSERRRAPRPAAPPPLDVPSR</sequence>
<dbReference type="Proteomes" id="UP001500957">
    <property type="component" value="Unassembled WGS sequence"/>
</dbReference>
<evidence type="ECO:0000313" key="11">
    <source>
        <dbReference type="Proteomes" id="UP001500957"/>
    </source>
</evidence>
<feature type="transmembrane region" description="Helical" evidence="8">
    <location>
        <begin position="309"/>
        <end position="326"/>
    </location>
</feature>
<evidence type="ECO:0000259" key="9">
    <source>
        <dbReference type="PROSITE" id="PS50850"/>
    </source>
</evidence>
<evidence type="ECO:0000256" key="6">
    <source>
        <dbReference type="ARBA" id="ARBA00023136"/>
    </source>
</evidence>
<gene>
    <name evidence="10" type="ORF">GCM10009547_45570</name>
</gene>
<dbReference type="EMBL" id="BAAAHE010000049">
    <property type="protein sequence ID" value="GAA0636200.1"/>
    <property type="molecule type" value="Genomic_DNA"/>
</dbReference>
<feature type="region of interest" description="Disordered" evidence="7">
    <location>
        <begin position="572"/>
        <end position="598"/>
    </location>
</feature>
<accession>A0ABP3SJ37</accession>